<evidence type="ECO:0000313" key="3">
    <source>
        <dbReference type="Proteomes" id="UP000446866"/>
    </source>
</evidence>
<name>A0A845QIU8_9FIRM</name>
<dbReference type="NCBIfam" id="TIGR03980">
    <property type="entry name" value="prismane_assoc"/>
    <property type="match status" value="1"/>
</dbReference>
<keyword evidence="3" id="KW-1185">Reference proteome</keyword>
<sequence length="63" mass="6896">MKITGDMKVCDVLNLNEEMELIFEEYGLLCTGCPGAVQETLHEAAEGHGLDIEELLCALNKEA</sequence>
<dbReference type="PANTHER" id="PTHR39341">
    <property type="entry name" value="BSL7085 PROTEIN"/>
    <property type="match status" value="1"/>
</dbReference>
<evidence type="ECO:0000259" key="1">
    <source>
        <dbReference type="Pfam" id="PF08984"/>
    </source>
</evidence>
<dbReference type="InterPro" id="IPR023883">
    <property type="entry name" value="CHP03980_redox-disulphide"/>
</dbReference>
<dbReference type="AlphaFoldDB" id="A0A845QIU8"/>
<dbReference type="EMBL" id="QXWK01000004">
    <property type="protein sequence ID" value="NBH60693.1"/>
    <property type="molecule type" value="Genomic_DNA"/>
</dbReference>
<proteinExistence type="predicted"/>
<dbReference type="Gene3D" id="1.10.3910.10">
    <property type="entry name" value="SP0561-like"/>
    <property type="match status" value="1"/>
</dbReference>
<gene>
    <name evidence="2" type="ORF">D0435_03265</name>
</gene>
<reference evidence="2 3" key="1">
    <citation type="submission" date="2018-08" db="EMBL/GenBank/DDBJ databases">
        <title>Murine metabolic-syndrome-specific gut microbial biobank.</title>
        <authorList>
            <person name="Liu C."/>
        </authorList>
    </citation>
    <scope>NUCLEOTIDE SEQUENCE [LARGE SCALE GENOMIC DNA]</scope>
    <source>
        <strain evidence="2 3">28</strain>
    </source>
</reference>
<dbReference type="RefSeq" id="WP_160200991.1">
    <property type="nucleotide sequence ID" value="NZ_QXWK01000004.1"/>
</dbReference>
<feature type="domain" description="DUF1858" evidence="1">
    <location>
        <begin position="3"/>
        <end position="56"/>
    </location>
</feature>
<protein>
    <submittedName>
        <fullName evidence="2">DUF1858 domain-containing protein</fullName>
    </submittedName>
</protein>
<organism evidence="2 3">
    <name type="scientific">Anaerotruncus colihominis</name>
    <dbReference type="NCBI Taxonomy" id="169435"/>
    <lineage>
        <taxon>Bacteria</taxon>
        <taxon>Bacillati</taxon>
        <taxon>Bacillota</taxon>
        <taxon>Clostridia</taxon>
        <taxon>Eubacteriales</taxon>
        <taxon>Oscillospiraceae</taxon>
        <taxon>Anaerotruncus</taxon>
    </lineage>
</organism>
<comment type="caution">
    <text evidence="2">The sequence shown here is derived from an EMBL/GenBank/DDBJ whole genome shotgun (WGS) entry which is preliminary data.</text>
</comment>
<dbReference type="InterPro" id="IPR038062">
    <property type="entry name" value="ScdA-like_N_sf"/>
</dbReference>
<dbReference type="PANTHER" id="PTHR39341:SF1">
    <property type="entry name" value="DUF1858 DOMAIN-CONTAINING PROTEIN"/>
    <property type="match status" value="1"/>
</dbReference>
<evidence type="ECO:0000313" key="2">
    <source>
        <dbReference type="EMBL" id="NBH60693.1"/>
    </source>
</evidence>
<dbReference type="InterPro" id="IPR015077">
    <property type="entry name" value="DUF1858"/>
</dbReference>
<dbReference type="Proteomes" id="UP000446866">
    <property type="component" value="Unassembled WGS sequence"/>
</dbReference>
<accession>A0A845QIU8</accession>
<dbReference type="SUPFAM" id="SSF140683">
    <property type="entry name" value="SP0561-like"/>
    <property type="match status" value="1"/>
</dbReference>
<dbReference type="Pfam" id="PF08984">
    <property type="entry name" value="DUF1858"/>
    <property type="match status" value="1"/>
</dbReference>